<dbReference type="InterPro" id="IPR023631">
    <property type="entry name" value="Amidase_dom"/>
</dbReference>
<dbReference type="PANTHER" id="PTHR11895">
    <property type="entry name" value="TRANSAMIDASE"/>
    <property type="match status" value="1"/>
</dbReference>
<dbReference type="PROSITE" id="PS00571">
    <property type="entry name" value="AMIDASES"/>
    <property type="match status" value="1"/>
</dbReference>
<organism evidence="3 4">
    <name type="scientific">Mytilus coruscus</name>
    <name type="common">Sea mussel</name>
    <dbReference type="NCBI Taxonomy" id="42192"/>
    <lineage>
        <taxon>Eukaryota</taxon>
        <taxon>Metazoa</taxon>
        <taxon>Spiralia</taxon>
        <taxon>Lophotrochozoa</taxon>
        <taxon>Mollusca</taxon>
        <taxon>Bivalvia</taxon>
        <taxon>Autobranchia</taxon>
        <taxon>Pteriomorphia</taxon>
        <taxon>Mytilida</taxon>
        <taxon>Mytiloidea</taxon>
        <taxon>Mytilidae</taxon>
        <taxon>Mytilinae</taxon>
        <taxon>Mytilus</taxon>
    </lineage>
</organism>
<dbReference type="GO" id="GO:0004040">
    <property type="term" value="F:amidase activity"/>
    <property type="evidence" value="ECO:0007669"/>
    <property type="project" value="UniProtKB-EC"/>
</dbReference>
<dbReference type="Proteomes" id="UP000507470">
    <property type="component" value="Unassembled WGS sequence"/>
</dbReference>
<dbReference type="SUPFAM" id="SSF75304">
    <property type="entry name" value="Amidase signature (AS) enzymes"/>
    <property type="match status" value="1"/>
</dbReference>
<name>A0A6J8BBB8_MYTCO</name>
<feature type="domain" description="Amidase" evidence="2">
    <location>
        <begin position="75"/>
        <end position="498"/>
    </location>
</feature>
<comment type="similarity">
    <text evidence="1">Belongs to the amidase family.</text>
</comment>
<dbReference type="EMBL" id="CACVKT020002843">
    <property type="protein sequence ID" value="CAC5380164.1"/>
    <property type="molecule type" value="Genomic_DNA"/>
</dbReference>
<dbReference type="PANTHER" id="PTHR11895:SF170">
    <property type="entry name" value="AMIDASE"/>
    <property type="match status" value="1"/>
</dbReference>
<evidence type="ECO:0000313" key="3">
    <source>
        <dbReference type="EMBL" id="CAC5380164.1"/>
    </source>
</evidence>
<evidence type="ECO:0000313" key="4">
    <source>
        <dbReference type="Proteomes" id="UP000507470"/>
    </source>
</evidence>
<sequence>MASGTQDLYKSPVCQKPHLDELKQIDADLRLKLSDEDLKEMHENFQGLIGSLQRLNEIPEPQLPVKYPRTPGYKAEDDAWYWKCDIKGAAEGKLAGKTIGIKDNVAVAGVPMMNGSKILEGYTPEFDATIITRILDEGGNIVGKTVCEDMCYSALSCTASTGPVKNPIDSKLSAGGSSSGSAALLGRKEIDLAIGGDQGGSIRIPSSCCGIVGLKPTFGLVPYTGIASLELTLDHVGPMARTVNDCALLLEVIAGYDEGRDPRQIPNMSIPKYSQLIDAGIEGFKIGVVKEGFESQLMEADVAEIVKGAANKFRGADATVEDTSIPLHNDGIKIWHPIALQGQYNCMIKGNGTGYNWKGHYPTSMQEAFARNLFTRPYDMPHSLKKSCVMAEYIQRNYQNKFYAKAMNLVQSLTKAYDDALKEYDALIMPTVPIKPIALPTGNDDLKEKRSKAACAMKNNAPFNATGHPALSINAGFSEGLPVGMMIIGKKYDETTILKVARAYEKIRDN</sequence>
<dbReference type="EC" id="3.5.1.4" evidence="3"/>
<dbReference type="AlphaFoldDB" id="A0A6J8BBB8"/>
<accession>A0A6J8BBB8</accession>
<dbReference type="InterPro" id="IPR036928">
    <property type="entry name" value="AS_sf"/>
</dbReference>
<reference evidence="3 4" key="1">
    <citation type="submission" date="2020-06" db="EMBL/GenBank/DDBJ databases">
        <authorList>
            <person name="Li R."/>
            <person name="Bekaert M."/>
        </authorList>
    </citation>
    <scope>NUCLEOTIDE SEQUENCE [LARGE SCALE GENOMIC DNA]</scope>
    <source>
        <strain evidence="4">wild</strain>
    </source>
</reference>
<dbReference type="InterPro" id="IPR020556">
    <property type="entry name" value="Amidase_CS"/>
</dbReference>
<keyword evidence="4" id="KW-1185">Reference proteome</keyword>
<dbReference type="OrthoDB" id="421993at2759"/>
<keyword evidence="3" id="KW-0378">Hydrolase</keyword>
<protein>
    <submittedName>
        <fullName evidence="3">E3.5.1.4</fullName>
        <ecNumber evidence="3">3.5.1.4</ecNumber>
    </submittedName>
</protein>
<gene>
    <name evidence="3" type="ORF">MCOR_16149</name>
</gene>
<dbReference type="Gene3D" id="3.90.1300.10">
    <property type="entry name" value="Amidase signature (AS) domain"/>
    <property type="match status" value="1"/>
</dbReference>
<evidence type="ECO:0000259" key="2">
    <source>
        <dbReference type="Pfam" id="PF01425"/>
    </source>
</evidence>
<dbReference type="Pfam" id="PF01425">
    <property type="entry name" value="Amidase"/>
    <property type="match status" value="1"/>
</dbReference>
<dbReference type="InterPro" id="IPR000120">
    <property type="entry name" value="Amidase"/>
</dbReference>
<dbReference type="NCBIfam" id="NF005565">
    <property type="entry name" value="PRK07235.1"/>
    <property type="match status" value="1"/>
</dbReference>
<evidence type="ECO:0000256" key="1">
    <source>
        <dbReference type="ARBA" id="ARBA00009199"/>
    </source>
</evidence>
<proteinExistence type="inferred from homology"/>